<organism evidence="1 3">
    <name type="scientific">Didymodactylos carnosus</name>
    <dbReference type="NCBI Taxonomy" id="1234261"/>
    <lineage>
        <taxon>Eukaryota</taxon>
        <taxon>Metazoa</taxon>
        <taxon>Spiralia</taxon>
        <taxon>Gnathifera</taxon>
        <taxon>Rotifera</taxon>
        <taxon>Eurotatoria</taxon>
        <taxon>Bdelloidea</taxon>
        <taxon>Philodinida</taxon>
        <taxon>Philodinidae</taxon>
        <taxon>Didymodactylos</taxon>
    </lineage>
</organism>
<dbReference type="AlphaFoldDB" id="A0A8S2GF10"/>
<name>A0A8S2GF10_9BILA</name>
<dbReference type="Proteomes" id="UP000677228">
    <property type="component" value="Unassembled WGS sequence"/>
</dbReference>
<sequence>PRGKNFAFLSPSLYDKHPTTKSTLQKLQAFSAKHEANGLLLKEYEDLLPKMPTSSSQTTTVQPTAKSLSFFDFILGTQSTTVWMMNLNRTKRCMKLIKPIIHYHSGK</sequence>
<comment type="caution">
    <text evidence="1">The sequence shown here is derived from an EMBL/GenBank/DDBJ whole genome shotgun (WGS) entry which is preliminary data.</text>
</comment>
<reference evidence="1" key="1">
    <citation type="submission" date="2021-02" db="EMBL/GenBank/DDBJ databases">
        <authorList>
            <person name="Nowell W R."/>
        </authorList>
    </citation>
    <scope>NUCLEOTIDE SEQUENCE</scope>
</reference>
<evidence type="ECO:0000313" key="2">
    <source>
        <dbReference type="EMBL" id="CAF4544625.1"/>
    </source>
</evidence>
<protein>
    <submittedName>
        <fullName evidence="1">Uncharacterized protein</fullName>
    </submittedName>
</protein>
<gene>
    <name evidence="1" type="ORF">OVA965_LOCUS45713</name>
    <name evidence="2" type="ORF">TMI583_LOCUS49464</name>
</gene>
<dbReference type="EMBL" id="CAJOBA010108081">
    <property type="protein sequence ID" value="CAF4544625.1"/>
    <property type="molecule type" value="Genomic_DNA"/>
</dbReference>
<evidence type="ECO:0000313" key="3">
    <source>
        <dbReference type="Proteomes" id="UP000677228"/>
    </source>
</evidence>
<dbReference type="Proteomes" id="UP000682733">
    <property type="component" value="Unassembled WGS sequence"/>
</dbReference>
<accession>A0A8S2GF10</accession>
<dbReference type="EMBL" id="CAJNOK010074455">
    <property type="protein sequence ID" value="CAF1670769.1"/>
    <property type="molecule type" value="Genomic_DNA"/>
</dbReference>
<feature type="non-terminal residue" evidence="1">
    <location>
        <position position="1"/>
    </location>
</feature>
<proteinExistence type="predicted"/>
<evidence type="ECO:0000313" key="1">
    <source>
        <dbReference type="EMBL" id="CAF1670769.1"/>
    </source>
</evidence>